<keyword evidence="2" id="KW-1185">Reference proteome</keyword>
<evidence type="ECO:0000313" key="2">
    <source>
        <dbReference type="Proteomes" id="UP000299102"/>
    </source>
</evidence>
<reference evidence="1 2" key="1">
    <citation type="journal article" date="2019" name="Commun. Biol.">
        <title>The bagworm genome reveals a unique fibroin gene that provides high tensile strength.</title>
        <authorList>
            <person name="Kono N."/>
            <person name="Nakamura H."/>
            <person name="Ohtoshi R."/>
            <person name="Tomita M."/>
            <person name="Numata K."/>
            <person name="Arakawa K."/>
        </authorList>
    </citation>
    <scope>NUCLEOTIDE SEQUENCE [LARGE SCALE GENOMIC DNA]</scope>
</reference>
<proteinExistence type="predicted"/>
<dbReference type="AlphaFoldDB" id="A0A4C1WGA9"/>
<evidence type="ECO:0008006" key="3">
    <source>
        <dbReference type="Google" id="ProtNLM"/>
    </source>
</evidence>
<organism evidence="1 2">
    <name type="scientific">Eumeta variegata</name>
    <name type="common">Bagworm moth</name>
    <name type="synonym">Eumeta japonica</name>
    <dbReference type="NCBI Taxonomy" id="151549"/>
    <lineage>
        <taxon>Eukaryota</taxon>
        <taxon>Metazoa</taxon>
        <taxon>Ecdysozoa</taxon>
        <taxon>Arthropoda</taxon>
        <taxon>Hexapoda</taxon>
        <taxon>Insecta</taxon>
        <taxon>Pterygota</taxon>
        <taxon>Neoptera</taxon>
        <taxon>Endopterygota</taxon>
        <taxon>Lepidoptera</taxon>
        <taxon>Glossata</taxon>
        <taxon>Ditrysia</taxon>
        <taxon>Tineoidea</taxon>
        <taxon>Psychidae</taxon>
        <taxon>Oiketicinae</taxon>
        <taxon>Eumeta</taxon>
    </lineage>
</organism>
<protein>
    <recommendedName>
        <fullName evidence="3">Mariner Mos1 transposase</fullName>
    </recommendedName>
</protein>
<name>A0A4C1WGA9_EUMVA</name>
<sequence>MLWVRLEWHYSLQAFTPGRNHQFGSLIATDNQTQARSTEKRPELINRKGFFVHYDDARPHTFLATYQNNAGRYLIWWVWRESCVFANKILISVREARGGLNSAGAGRLPRRDSGVCAVKSLNIPHRLARDSLFNLNRFVAWIQVPMDEF</sequence>
<comment type="caution">
    <text evidence="1">The sequence shown here is derived from an EMBL/GenBank/DDBJ whole genome shotgun (WGS) entry which is preliminary data.</text>
</comment>
<gene>
    <name evidence="1" type="ORF">EVAR_80825_1</name>
</gene>
<dbReference type="EMBL" id="BGZK01000538">
    <property type="protein sequence ID" value="GBP49157.1"/>
    <property type="molecule type" value="Genomic_DNA"/>
</dbReference>
<accession>A0A4C1WGA9</accession>
<evidence type="ECO:0000313" key="1">
    <source>
        <dbReference type="EMBL" id="GBP49157.1"/>
    </source>
</evidence>
<dbReference type="Proteomes" id="UP000299102">
    <property type="component" value="Unassembled WGS sequence"/>
</dbReference>